<evidence type="ECO:0000256" key="2">
    <source>
        <dbReference type="ARBA" id="ARBA00010441"/>
    </source>
</evidence>
<dbReference type="InterPro" id="IPR050324">
    <property type="entry name" value="CDP-alcohol_PTase-I"/>
</dbReference>
<keyword evidence="5 13" id="KW-0812">Transmembrane</keyword>
<keyword evidence="7" id="KW-0443">Lipid metabolism</keyword>
<comment type="similarity">
    <text evidence="2 12">Belongs to the CDP-alcohol phosphatidyltransferase class-I family.</text>
</comment>
<feature type="transmembrane region" description="Helical" evidence="13">
    <location>
        <begin position="172"/>
        <end position="193"/>
    </location>
</feature>
<sequence>MPTMLTSTPTSNNAASPVGRSSICTLANIVTAIRILAVPVWLAVAQAVAQHALFDGATLDTCLVDAGHLQLGYAIVFVLFCIISLTDKLDGYLARSRGEISTLGKFLDPIADKILVLGALCFLLEQTLVSSWVILIILTRELLVSALRMVVATSGSVIAASQLGKWKTATTMVALCGILLSLCFDGVMVSFVLFCIGSLGMIIAVILTIWSGIDYFIKSWPVLVGDEHEHTHTRSLRG</sequence>
<comment type="caution">
    <text evidence="14">The sequence shown here is derived from an EMBL/GenBank/DDBJ whole genome shotgun (WGS) entry which is preliminary data.</text>
</comment>
<feature type="transmembrane region" description="Helical" evidence="13">
    <location>
        <begin position="114"/>
        <end position="136"/>
    </location>
</feature>
<dbReference type="InterPro" id="IPR043130">
    <property type="entry name" value="CDP-OH_PTrfase_TM_dom"/>
</dbReference>
<dbReference type="InterPro" id="IPR000462">
    <property type="entry name" value="CDP-OH_P_trans"/>
</dbReference>
<dbReference type="PANTHER" id="PTHR14269">
    <property type="entry name" value="CDP-DIACYLGLYCEROL--GLYCEROL-3-PHOSPHATE 3-PHOSPHATIDYLTRANSFERASE-RELATED"/>
    <property type="match status" value="1"/>
</dbReference>
<dbReference type="GO" id="GO:0008444">
    <property type="term" value="F:CDP-diacylglycerol-glycerol-3-phosphate 3-phosphatidyltransferase activity"/>
    <property type="evidence" value="ECO:0007669"/>
    <property type="project" value="UniProtKB-EC"/>
</dbReference>
<evidence type="ECO:0000256" key="11">
    <source>
        <dbReference type="NCBIfam" id="TIGR00560"/>
    </source>
</evidence>
<dbReference type="NCBIfam" id="TIGR00560">
    <property type="entry name" value="pgsA"/>
    <property type="match status" value="1"/>
</dbReference>
<feature type="transmembrane region" description="Helical" evidence="13">
    <location>
        <begin position="26"/>
        <end position="49"/>
    </location>
</feature>
<evidence type="ECO:0000256" key="3">
    <source>
        <dbReference type="ARBA" id="ARBA00022516"/>
    </source>
</evidence>
<keyword evidence="8 13" id="KW-0472">Membrane</keyword>
<evidence type="ECO:0000256" key="1">
    <source>
        <dbReference type="ARBA" id="ARBA00004141"/>
    </source>
</evidence>
<evidence type="ECO:0000256" key="8">
    <source>
        <dbReference type="ARBA" id="ARBA00023136"/>
    </source>
</evidence>
<keyword evidence="15" id="KW-1185">Reference proteome</keyword>
<evidence type="ECO:0000256" key="4">
    <source>
        <dbReference type="ARBA" id="ARBA00022679"/>
    </source>
</evidence>
<comment type="subcellular location">
    <subcellularLocation>
        <location evidence="1">Membrane</location>
        <topology evidence="1">Multi-pass membrane protein</topology>
    </subcellularLocation>
</comment>
<evidence type="ECO:0000256" key="7">
    <source>
        <dbReference type="ARBA" id="ARBA00023098"/>
    </source>
</evidence>
<keyword evidence="3" id="KW-0444">Lipid biosynthesis</keyword>
<dbReference type="GO" id="GO:0016787">
    <property type="term" value="F:hydrolase activity"/>
    <property type="evidence" value="ECO:0007669"/>
    <property type="project" value="UniProtKB-KW"/>
</dbReference>
<dbReference type="Proteomes" id="UP000004431">
    <property type="component" value="Unassembled WGS sequence"/>
</dbReference>
<evidence type="ECO:0000256" key="5">
    <source>
        <dbReference type="ARBA" id="ARBA00022692"/>
    </source>
</evidence>
<gene>
    <name evidence="14" type="primary">pgsA</name>
    <name evidence="14" type="ORF">HMPREF9248_0148</name>
</gene>
<keyword evidence="6 13" id="KW-1133">Transmembrane helix</keyword>
<dbReference type="InterPro" id="IPR004570">
    <property type="entry name" value="Phosphatidylglycerol_P_synth"/>
</dbReference>
<keyword evidence="4 12" id="KW-0808">Transferase</keyword>
<evidence type="ECO:0000256" key="13">
    <source>
        <dbReference type="SAM" id="Phobius"/>
    </source>
</evidence>
<evidence type="ECO:0000256" key="6">
    <source>
        <dbReference type="ARBA" id="ARBA00022989"/>
    </source>
</evidence>
<keyword evidence="14" id="KW-0378">Hydrolase</keyword>
<dbReference type="Pfam" id="PF01066">
    <property type="entry name" value="CDP-OH_P_transf"/>
    <property type="match status" value="1"/>
</dbReference>
<evidence type="ECO:0000256" key="10">
    <source>
        <dbReference type="ARBA" id="ARBA00023264"/>
    </source>
</evidence>
<accession>A0ABP2IYM0</accession>
<organism evidence="14 15">
    <name type="scientific">Fannyhessea vaginae PB189-T1-4</name>
    <dbReference type="NCBI Taxonomy" id="866774"/>
    <lineage>
        <taxon>Bacteria</taxon>
        <taxon>Bacillati</taxon>
        <taxon>Actinomycetota</taxon>
        <taxon>Coriobacteriia</taxon>
        <taxon>Coriobacteriales</taxon>
        <taxon>Atopobiaceae</taxon>
        <taxon>Fannyhessea</taxon>
    </lineage>
</organism>
<dbReference type="InterPro" id="IPR048254">
    <property type="entry name" value="CDP_ALCOHOL_P_TRANSF_CS"/>
</dbReference>
<evidence type="ECO:0000313" key="15">
    <source>
        <dbReference type="Proteomes" id="UP000004431"/>
    </source>
</evidence>
<dbReference type="RefSeq" id="WP_006304615.1">
    <property type="nucleotide sequence ID" value="NZ_AEDQ01000030.1"/>
</dbReference>
<keyword evidence="10" id="KW-1208">Phospholipid metabolism</keyword>
<keyword evidence="9" id="KW-0594">Phospholipid biosynthesis</keyword>
<dbReference type="PIRSF" id="PIRSF000847">
    <property type="entry name" value="Phos_ph_gly_syn"/>
    <property type="match status" value="1"/>
</dbReference>
<name>A0ABP2IYM0_9ACTN</name>
<feature type="transmembrane region" description="Helical" evidence="13">
    <location>
        <begin position="69"/>
        <end position="86"/>
    </location>
</feature>
<reference evidence="14 15" key="1">
    <citation type="submission" date="2010-08" db="EMBL/GenBank/DDBJ databases">
        <authorList>
            <person name="Durkin A.S."/>
            <person name="Madupu R."/>
            <person name="Torralba M."/>
            <person name="Gillis M."/>
            <person name="Methe B."/>
            <person name="Sutton G."/>
            <person name="Nelson K.E."/>
        </authorList>
    </citation>
    <scope>NUCLEOTIDE SEQUENCE [LARGE SCALE GENOMIC DNA]</scope>
    <source>
        <strain evidence="14 15">PB189-T1-4</strain>
    </source>
</reference>
<protein>
    <recommendedName>
        <fullName evidence="11">CDP-diacylglycerol--glycerol-3-phosphate 3-phosphatidyltransferase</fullName>
        <ecNumber evidence="11">2.7.8.5</ecNumber>
    </recommendedName>
</protein>
<feature type="transmembrane region" description="Helical" evidence="13">
    <location>
        <begin position="199"/>
        <end position="217"/>
    </location>
</feature>
<dbReference type="PANTHER" id="PTHR14269:SF62">
    <property type="entry name" value="CDP-DIACYLGLYCEROL--GLYCEROL-3-PHOSPHATE 3-PHOSPHATIDYLTRANSFERASE 1, CHLOROPLASTIC"/>
    <property type="match status" value="1"/>
</dbReference>
<evidence type="ECO:0000313" key="14">
    <source>
        <dbReference type="EMBL" id="EFL43752.1"/>
    </source>
</evidence>
<evidence type="ECO:0000256" key="12">
    <source>
        <dbReference type="RuleBase" id="RU003750"/>
    </source>
</evidence>
<dbReference type="EMBL" id="AEDQ01000030">
    <property type="protein sequence ID" value="EFL43752.1"/>
    <property type="molecule type" value="Genomic_DNA"/>
</dbReference>
<dbReference type="PROSITE" id="PS00379">
    <property type="entry name" value="CDP_ALCOHOL_P_TRANSF"/>
    <property type="match status" value="1"/>
</dbReference>
<dbReference type="Gene3D" id="1.20.120.1760">
    <property type="match status" value="1"/>
</dbReference>
<dbReference type="EC" id="2.7.8.5" evidence="11"/>
<evidence type="ECO:0000256" key="9">
    <source>
        <dbReference type="ARBA" id="ARBA00023209"/>
    </source>
</evidence>
<proteinExistence type="inferred from homology"/>